<name>T1IBN3_RHOPR</name>
<reference evidence="1" key="1">
    <citation type="submission" date="2015-05" db="UniProtKB">
        <authorList>
            <consortium name="EnsemblMetazoa"/>
        </authorList>
    </citation>
    <scope>IDENTIFICATION</scope>
</reference>
<protein>
    <submittedName>
        <fullName evidence="1">Uncharacterized protein</fullName>
    </submittedName>
</protein>
<dbReference type="VEuPathDB" id="VectorBase:RPRC013703"/>
<evidence type="ECO:0000313" key="1">
    <source>
        <dbReference type="EnsemblMetazoa" id="RPRC013703-PA"/>
    </source>
</evidence>
<sequence length="40" mass="4704">MSQKSKSFSPINRPAIRNYFIFNREISIKSKRNSSKNIES</sequence>
<dbReference type="AlphaFoldDB" id="T1IBN3"/>
<dbReference type="HOGENOM" id="CLU_3299965_0_0_1"/>
<keyword evidence="2" id="KW-1185">Reference proteome</keyword>
<dbReference type="InParanoid" id="T1IBN3"/>
<dbReference type="Proteomes" id="UP000015103">
    <property type="component" value="Unassembled WGS sequence"/>
</dbReference>
<evidence type="ECO:0000313" key="2">
    <source>
        <dbReference type="Proteomes" id="UP000015103"/>
    </source>
</evidence>
<dbReference type="EnsemblMetazoa" id="RPRC013703-RA">
    <property type="protein sequence ID" value="RPRC013703-PA"/>
    <property type="gene ID" value="RPRC013703"/>
</dbReference>
<dbReference type="EMBL" id="ACPB03018355">
    <property type="status" value="NOT_ANNOTATED_CDS"/>
    <property type="molecule type" value="Genomic_DNA"/>
</dbReference>
<proteinExistence type="predicted"/>
<organism evidence="1 2">
    <name type="scientific">Rhodnius prolixus</name>
    <name type="common">Triatomid bug</name>
    <dbReference type="NCBI Taxonomy" id="13249"/>
    <lineage>
        <taxon>Eukaryota</taxon>
        <taxon>Metazoa</taxon>
        <taxon>Ecdysozoa</taxon>
        <taxon>Arthropoda</taxon>
        <taxon>Hexapoda</taxon>
        <taxon>Insecta</taxon>
        <taxon>Pterygota</taxon>
        <taxon>Neoptera</taxon>
        <taxon>Paraneoptera</taxon>
        <taxon>Hemiptera</taxon>
        <taxon>Heteroptera</taxon>
        <taxon>Panheteroptera</taxon>
        <taxon>Cimicomorpha</taxon>
        <taxon>Reduviidae</taxon>
        <taxon>Triatominae</taxon>
        <taxon>Rhodnius</taxon>
    </lineage>
</organism>
<accession>T1IBN3</accession>